<evidence type="ECO:0000256" key="9">
    <source>
        <dbReference type="ARBA" id="ARBA00023157"/>
    </source>
</evidence>
<keyword evidence="6 12" id="KW-1133">Transmembrane helix</keyword>
<dbReference type="GO" id="GO:0030299">
    <property type="term" value="P:intestinal cholesterol absorption"/>
    <property type="evidence" value="ECO:0007669"/>
    <property type="project" value="TreeGrafter"/>
</dbReference>
<dbReference type="SUPFAM" id="SSF82866">
    <property type="entry name" value="Multidrug efflux transporter AcrB transmembrane domain"/>
    <property type="match status" value="2"/>
</dbReference>
<keyword evidence="5" id="KW-0732">Signal</keyword>
<dbReference type="EMBL" id="CAJFDI010000006">
    <property type="protein sequence ID" value="CAD5234325.1"/>
    <property type="molecule type" value="Genomic_DNA"/>
</dbReference>
<comment type="similarity">
    <text evidence="2">Belongs to the patched family.</text>
</comment>
<keyword evidence="15" id="KW-1185">Reference proteome</keyword>
<evidence type="ECO:0000256" key="6">
    <source>
        <dbReference type="ARBA" id="ARBA00022989"/>
    </source>
</evidence>
<accession>A0A7I8X0S2</accession>
<gene>
    <name evidence="14" type="ORF">BXYJ_LOCUS14416</name>
</gene>
<comment type="subcellular location">
    <subcellularLocation>
        <location evidence="1">Membrane</location>
        <topology evidence="1">Multi-pass membrane protein</topology>
    </subcellularLocation>
</comment>
<dbReference type="Pfam" id="PF16414">
    <property type="entry name" value="NPC1_N"/>
    <property type="match status" value="1"/>
</dbReference>
<evidence type="ECO:0000313" key="15">
    <source>
        <dbReference type="Proteomes" id="UP000659654"/>
    </source>
</evidence>
<keyword evidence="8 12" id="KW-0472">Membrane</keyword>
<dbReference type="PANTHER" id="PTHR45727">
    <property type="entry name" value="NPC INTRACELLULAR CHOLESTEROL TRANSPORTER 1"/>
    <property type="match status" value="1"/>
</dbReference>
<dbReference type="InterPro" id="IPR000731">
    <property type="entry name" value="SSD"/>
</dbReference>
<dbReference type="Pfam" id="PF22314">
    <property type="entry name" value="NPC1_MLD"/>
    <property type="match status" value="1"/>
</dbReference>
<organism evidence="14 15">
    <name type="scientific">Bursaphelenchus xylophilus</name>
    <name type="common">Pinewood nematode worm</name>
    <name type="synonym">Aphelenchoides xylophilus</name>
    <dbReference type="NCBI Taxonomy" id="6326"/>
    <lineage>
        <taxon>Eukaryota</taxon>
        <taxon>Metazoa</taxon>
        <taxon>Ecdysozoa</taxon>
        <taxon>Nematoda</taxon>
        <taxon>Chromadorea</taxon>
        <taxon>Rhabditida</taxon>
        <taxon>Tylenchina</taxon>
        <taxon>Tylenchomorpha</taxon>
        <taxon>Aphelenchoidea</taxon>
        <taxon>Aphelenchoididae</taxon>
        <taxon>Bursaphelenchus</taxon>
    </lineage>
</organism>
<feature type="transmembrane region" description="Helical" evidence="12">
    <location>
        <begin position="331"/>
        <end position="354"/>
    </location>
</feature>
<keyword evidence="9" id="KW-1015">Disulfide bond</keyword>
<feature type="transmembrane region" description="Helical" evidence="12">
    <location>
        <begin position="1144"/>
        <end position="1163"/>
    </location>
</feature>
<dbReference type="SMR" id="A0A7I8X0S2"/>
<protein>
    <submittedName>
        <fullName evidence="14">(pine wood nematode) hypothetical protein</fullName>
    </submittedName>
</protein>
<feature type="domain" description="SSD" evidence="13">
    <location>
        <begin position="661"/>
        <end position="830"/>
    </location>
</feature>
<dbReference type="PROSITE" id="PS50156">
    <property type="entry name" value="SSD"/>
    <property type="match status" value="1"/>
</dbReference>
<evidence type="ECO:0000256" key="1">
    <source>
        <dbReference type="ARBA" id="ARBA00004141"/>
    </source>
</evidence>
<evidence type="ECO:0000256" key="4">
    <source>
        <dbReference type="ARBA" id="ARBA00022692"/>
    </source>
</evidence>
<feature type="transmembrane region" description="Helical" evidence="12">
    <location>
        <begin position="395"/>
        <end position="416"/>
    </location>
</feature>
<proteinExistence type="inferred from homology"/>
<evidence type="ECO:0000256" key="3">
    <source>
        <dbReference type="ARBA" id="ARBA00022448"/>
    </source>
</evidence>
<keyword evidence="3" id="KW-0813">Transport</keyword>
<dbReference type="Pfam" id="PF12349">
    <property type="entry name" value="Sterol-sensing"/>
    <property type="match status" value="1"/>
</dbReference>
<dbReference type="GO" id="GO:0015485">
    <property type="term" value="F:cholesterol binding"/>
    <property type="evidence" value="ECO:0007669"/>
    <property type="project" value="TreeGrafter"/>
</dbReference>
<evidence type="ECO:0000256" key="11">
    <source>
        <dbReference type="ARBA" id="ARBA00034049"/>
    </source>
</evidence>
<dbReference type="Proteomes" id="UP000582659">
    <property type="component" value="Unassembled WGS sequence"/>
</dbReference>
<feature type="transmembrane region" description="Helical" evidence="12">
    <location>
        <begin position="700"/>
        <end position="725"/>
    </location>
</feature>
<evidence type="ECO:0000256" key="7">
    <source>
        <dbReference type="ARBA" id="ARBA00023055"/>
    </source>
</evidence>
<evidence type="ECO:0000256" key="2">
    <source>
        <dbReference type="ARBA" id="ARBA00005585"/>
    </source>
</evidence>
<feature type="transmembrane region" description="Helical" evidence="12">
    <location>
        <begin position="1236"/>
        <end position="1262"/>
    </location>
</feature>
<dbReference type="Proteomes" id="UP000659654">
    <property type="component" value="Unassembled WGS sequence"/>
</dbReference>
<evidence type="ECO:0000256" key="10">
    <source>
        <dbReference type="ARBA" id="ARBA00023180"/>
    </source>
</evidence>
<dbReference type="EMBL" id="CAJFCV020000006">
    <property type="protein sequence ID" value="CAG9130014.1"/>
    <property type="molecule type" value="Genomic_DNA"/>
</dbReference>
<evidence type="ECO:0000313" key="14">
    <source>
        <dbReference type="EMBL" id="CAD5234325.1"/>
    </source>
</evidence>
<dbReference type="Gene3D" id="1.20.1640.10">
    <property type="entry name" value="Multidrug efflux transporter AcrB transmembrane domain"/>
    <property type="match status" value="2"/>
</dbReference>
<dbReference type="GO" id="GO:0005886">
    <property type="term" value="C:plasma membrane"/>
    <property type="evidence" value="ECO:0007669"/>
    <property type="project" value="TreeGrafter"/>
</dbReference>
<comment type="caution">
    <text evidence="14">The sequence shown here is derived from an EMBL/GenBank/DDBJ whole genome shotgun (WGS) entry which is preliminary data.</text>
</comment>
<feature type="transmembrane region" description="Helical" evidence="12">
    <location>
        <begin position="662"/>
        <end position="680"/>
    </location>
</feature>
<dbReference type="PANTHER" id="PTHR45727:SF2">
    <property type="entry name" value="NPC INTRACELLULAR CHOLESTEROL TRANSPORTER 1"/>
    <property type="match status" value="1"/>
</dbReference>
<feature type="transmembrane region" description="Helical" evidence="12">
    <location>
        <begin position="808"/>
        <end position="830"/>
    </location>
</feature>
<feature type="transmembrane region" description="Helical" evidence="12">
    <location>
        <begin position="772"/>
        <end position="796"/>
    </location>
</feature>
<dbReference type="OrthoDB" id="6510177at2759"/>
<dbReference type="InterPro" id="IPR053956">
    <property type="entry name" value="NPC1_MLD"/>
</dbReference>
<reference evidence="14" key="1">
    <citation type="submission" date="2020-09" db="EMBL/GenBank/DDBJ databases">
        <authorList>
            <person name="Kikuchi T."/>
        </authorList>
    </citation>
    <scope>NUCLEOTIDE SEQUENCE</scope>
    <source>
        <strain evidence="14">Ka4C1</strain>
    </source>
</reference>
<evidence type="ECO:0000256" key="8">
    <source>
        <dbReference type="ARBA" id="ARBA00023136"/>
    </source>
</evidence>
<name>A0A7I8X0S2_BURXY</name>
<feature type="transmembrane region" description="Helical" evidence="12">
    <location>
        <begin position="1274"/>
        <end position="1297"/>
    </location>
</feature>
<evidence type="ECO:0000259" key="13">
    <source>
        <dbReference type="PROSITE" id="PS50156"/>
    </source>
</evidence>
<dbReference type="GO" id="GO:0015918">
    <property type="term" value="P:sterol transport"/>
    <property type="evidence" value="ECO:0007669"/>
    <property type="project" value="TreeGrafter"/>
</dbReference>
<keyword evidence="4 12" id="KW-0812">Transmembrane</keyword>
<dbReference type="InterPro" id="IPR053958">
    <property type="entry name" value="HMGCR/SNAP/NPC1-like_SSD"/>
</dbReference>
<keyword evidence="10" id="KW-0325">Glycoprotein</keyword>
<sequence>MEFLSKCVLRAEHDLQQSGRCSRCLMWRTCILLGCVISSCIGNSDKIGRFSENPAQGKSNNQTGTLAPNWPDVTRKGYGCTMMGVCRNEAGLSQNCPYSSAPMPFESVDTESQLRQICPRLFENNSTVSFCCDEKQFKIFQKRMEVPRQMLSRCPSCLSNFMNLWCQFTCSPYQSHFVRLLETGEKDKFSIKNSVYVKKVEYYVDEDYANGVFESCKGVRMSTGDFALKTMCGTDFESCTADKWFNFLGRANKNLGIPFDIRFSLTKERSRHGNKTFDYMQSRAYPCNSSSDLSSSPCSCQECNASCVEEPMYPDLESIDCKIATMDCQDAFHLAILGFICACLMVGVAGKYVWDLMTRDDNDNIDGEIKKRVFSLDRLIQKIFISYAKLVMERYTFIFFIFLVLGFACSFGLLFVNLTTETKSLWTSPASSSRLQESFFENNFKPFHRIEQVIITPKDTRPLEVDTFESEDNAGDPDFLGPVFRDTFFKEAFSLNNAILRLQTSKNVSLEDVCYKPLEPDNKHCAVMSPFNYFQNDLDSIDGEIEGEFAIFNFRTHLQECIKNPFSMKTSFKMSCFGQFGGPIHPYLVFGDFNDGYESAKGIMITILLNNSVKSEENRAAMEWEETLIKYLKRVKSDIFRISFMSQRSIEDEISRQASSDVIIVALSYVFLLFYVSFALSQYQVPVSDDLCTILINTKLTLGFVGIIGIALAVTSAVGICSYWNIETTLIVFEILPFLIVSVGVDNIFLFVQAYQRRDRHDIPLNERVCEIAAEVMPSMLLTSTAEAICFSFGAISEMPAVRTFSLFAAISIITNFILQITLFFSAFVWDAKRQEEGRLDMLCCIKLRPERPYRESYMYNVIKNFIAPSIIIKPVRIFVLILFLFWFATSLLIVDNIQLGLDQKRSVPDDSHVYSYFRDLEIYVNVGPPVFFVLRGSFDYGDPQLQNLICTGNGCHKDSLGAQINRASRHPELSNVAHPVMNWLDDYIEWLRPSANGRCCRRYDSNHTFCPSLVPENLCHSCGVDYVDGRPRPDLFYTYIKSFLSSNPSVHCPTSGHALYSNAIKFASKSDRIIASHFMTYHTPFRHMADYFKSMESAKFLANNITKFMNTELGLMGHPPIDVFPYSFHYVFYEQYETIVKAAIFQLICSAVSIFIVAAILCDMDPWSAMIITITVVMSLINQLAMMYFLNIDFNAISVVNLIMSVGISLEYSAHTVRAFVSIHNPSRIERAKESLALIGCTIISGITTAKGGSLLIILFSHSKIFNVYYFRMFASIIMVCFTHGLILLPVLLSFIGPPPSKNRPDYYGARRALPPRIPSLIDEKDSAVQQHLVAEDKEHPAA</sequence>
<feature type="transmembrane region" description="Helical" evidence="12">
    <location>
        <begin position="1170"/>
        <end position="1191"/>
    </location>
</feature>
<keyword evidence="7" id="KW-0445">Lipid transport</keyword>
<dbReference type="GO" id="GO:0042632">
    <property type="term" value="P:cholesterol homeostasis"/>
    <property type="evidence" value="ECO:0007669"/>
    <property type="project" value="TreeGrafter"/>
</dbReference>
<feature type="transmembrane region" description="Helical" evidence="12">
    <location>
        <begin position="876"/>
        <end position="895"/>
    </location>
</feature>
<dbReference type="InterPro" id="IPR032190">
    <property type="entry name" value="NPC1_N"/>
</dbReference>
<evidence type="ECO:0000256" key="5">
    <source>
        <dbReference type="ARBA" id="ARBA00022729"/>
    </source>
</evidence>
<feature type="transmembrane region" description="Helical" evidence="12">
    <location>
        <begin position="731"/>
        <end position="752"/>
    </location>
</feature>
<comment type="catalytic activity">
    <reaction evidence="11">
        <text>cholesterol(in) = cholesterol(out)</text>
        <dbReference type="Rhea" id="RHEA:39747"/>
        <dbReference type="ChEBI" id="CHEBI:16113"/>
    </reaction>
</comment>
<evidence type="ECO:0000256" key="12">
    <source>
        <dbReference type="SAM" id="Phobius"/>
    </source>
</evidence>